<evidence type="ECO:0000313" key="3">
    <source>
        <dbReference type="Proteomes" id="UP000011021"/>
    </source>
</evidence>
<dbReference type="STRING" id="887898.HMPREF0551_1437"/>
<reference evidence="2 3" key="1">
    <citation type="submission" date="2010-12" db="EMBL/GenBank/DDBJ databases">
        <authorList>
            <person name="Muzny D."/>
            <person name="Qin X."/>
            <person name="Deng J."/>
            <person name="Jiang H."/>
            <person name="Liu Y."/>
            <person name="Qu J."/>
            <person name="Song X.-Z."/>
            <person name="Zhang L."/>
            <person name="Thornton R."/>
            <person name="Coyle M."/>
            <person name="Francisco L."/>
            <person name="Jackson L."/>
            <person name="Javaid M."/>
            <person name="Korchina V."/>
            <person name="Kovar C."/>
            <person name="Mata R."/>
            <person name="Mathew T."/>
            <person name="Ngo R."/>
            <person name="Nguyen L."/>
            <person name="Nguyen N."/>
            <person name="Okwuonu G."/>
            <person name="Ongeri F."/>
            <person name="Pham C."/>
            <person name="Simmons D."/>
            <person name="Wilczek-Boney K."/>
            <person name="Hale W."/>
            <person name="Jakkamsetti A."/>
            <person name="Pham P."/>
            <person name="Ruth R."/>
            <person name="San Lucas F."/>
            <person name="Warren J."/>
            <person name="Zhang J."/>
            <person name="Zhao Z."/>
            <person name="Zhou C."/>
            <person name="Zhu D."/>
            <person name="Lee S."/>
            <person name="Bess C."/>
            <person name="Blankenburg K."/>
            <person name="Forbes L."/>
            <person name="Fu Q."/>
            <person name="Gubbala S."/>
            <person name="Hirani K."/>
            <person name="Jayaseelan J.C."/>
            <person name="Lara F."/>
            <person name="Munidasa M."/>
            <person name="Palculict T."/>
            <person name="Patil S."/>
            <person name="Pu L.-L."/>
            <person name="Saada N."/>
            <person name="Tang L."/>
            <person name="Weissenberger G."/>
            <person name="Zhu Y."/>
            <person name="Hemphill L."/>
            <person name="Shang Y."/>
            <person name="Youmans B."/>
            <person name="Ayvaz T."/>
            <person name="Ross M."/>
            <person name="Santibanez J."/>
            <person name="Aqrawi P."/>
            <person name="Gross S."/>
            <person name="Joshi V."/>
            <person name="Fowler G."/>
            <person name="Nazareth L."/>
            <person name="Reid J."/>
            <person name="Worley K."/>
            <person name="Petrosino J."/>
            <person name="Highlander S."/>
            <person name="Gibbs R."/>
        </authorList>
    </citation>
    <scope>NUCLEOTIDE SEQUENCE [LARGE SCALE GENOMIC DNA]</scope>
    <source>
        <strain evidence="2 3">ATCC 51599</strain>
    </source>
</reference>
<dbReference type="GO" id="GO:0008168">
    <property type="term" value="F:methyltransferase activity"/>
    <property type="evidence" value="ECO:0007669"/>
    <property type="project" value="UniProtKB-KW"/>
</dbReference>
<dbReference type="AlphaFoldDB" id="E7RXL6"/>
<dbReference type="InterPro" id="IPR029063">
    <property type="entry name" value="SAM-dependent_MTases_sf"/>
</dbReference>
<gene>
    <name evidence="2" type="ORF">HMPREF0551_1437</name>
</gene>
<name>E7RXL6_9BURK</name>
<dbReference type="PANTHER" id="PTHR43861:SF3">
    <property type="entry name" value="PUTATIVE (AFU_ORTHOLOGUE AFUA_2G14390)-RELATED"/>
    <property type="match status" value="1"/>
</dbReference>
<dbReference type="Proteomes" id="UP000011021">
    <property type="component" value="Unassembled WGS sequence"/>
</dbReference>
<dbReference type="SUPFAM" id="SSF53335">
    <property type="entry name" value="S-adenosyl-L-methionine-dependent methyltransferases"/>
    <property type="match status" value="1"/>
</dbReference>
<dbReference type="PANTHER" id="PTHR43861">
    <property type="entry name" value="TRANS-ACONITATE 2-METHYLTRANSFERASE-RELATED"/>
    <property type="match status" value="1"/>
</dbReference>
<dbReference type="GO" id="GO:0032259">
    <property type="term" value="P:methylation"/>
    <property type="evidence" value="ECO:0007669"/>
    <property type="project" value="UniProtKB-KW"/>
</dbReference>
<sequence length="256" mass="28651">MDIDVVGDHEVLNEALRQEGLSDLRQANFRLLSKKIAASVSVLPGERKPRLLDVGCAHGWFIQATEKAFSSQGIEPDARIADVAASKGLKVRKGFFPDVLDQDERFDVISFNDVMEHIPDVNAAFNACARHLTPGGRVVINAPARTGTLYQISKLLDRLGLPSSFERMWQKDFPSPHIHYFDDNSIEAIGEKAGLMLEKISTLPSLSTNGLYARIRYDRNMPAWKAWAITSILFVMNPVLRILPADIKVWVLRLQT</sequence>
<keyword evidence="2" id="KW-0489">Methyltransferase</keyword>
<evidence type="ECO:0000256" key="1">
    <source>
        <dbReference type="ARBA" id="ARBA00022679"/>
    </source>
</evidence>
<proteinExistence type="predicted"/>
<keyword evidence="1 2" id="KW-0808">Transferase</keyword>
<comment type="caution">
    <text evidence="2">The sequence shown here is derived from an EMBL/GenBank/DDBJ whole genome shotgun (WGS) entry which is preliminary data.</text>
</comment>
<keyword evidence="3" id="KW-1185">Reference proteome</keyword>
<accession>E7RXL6</accession>
<protein>
    <submittedName>
        <fullName evidence="2">Methyltransferase domain protein</fullName>
    </submittedName>
</protein>
<dbReference type="CDD" id="cd02440">
    <property type="entry name" value="AdoMet_MTases"/>
    <property type="match status" value="1"/>
</dbReference>
<dbReference type="EMBL" id="AEQP01000010">
    <property type="protein sequence ID" value="EFV94690.1"/>
    <property type="molecule type" value="Genomic_DNA"/>
</dbReference>
<dbReference type="Pfam" id="PF13489">
    <property type="entry name" value="Methyltransf_23"/>
    <property type="match status" value="1"/>
</dbReference>
<dbReference type="RefSeq" id="WP_005673712.1">
    <property type="nucleotide sequence ID" value="NZ_CP146288.1"/>
</dbReference>
<evidence type="ECO:0000313" key="2">
    <source>
        <dbReference type="EMBL" id="EFV94690.1"/>
    </source>
</evidence>
<dbReference type="eggNOG" id="COG2227">
    <property type="taxonomic scope" value="Bacteria"/>
</dbReference>
<dbReference type="Gene3D" id="3.40.50.150">
    <property type="entry name" value="Vaccinia Virus protein VP39"/>
    <property type="match status" value="1"/>
</dbReference>
<dbReference type="HOGENOM" id="CLU_966023_0_0_4"/>
<organism evidence="2 3">
    <name type="scientific">Lautropia mirabilis ATCC 51599</name>
    <dbReference type="NCBI Taxonomy" id="887898"/>
    <lineage>
        <taxon>Bacteria</taxon>
        <taxon>Pseudomonadati</taxon>
        <taxon>Pseudomonadota</taxon>
        <taxon>Betaproteobacteria</taxon>
        <taxon>Burkholderiales</taxon>
        <taxon>Burkholderiaceae</taxon>
        <taxon>Lautropia</taxon>
    </lineage>
</organism>